<evidence type="ECO:0000313" key="2">
    <source>
        <dbReference type="Proteomes" id="UP000198598"/>
    </source>
</evidence>
<keyword evidence="2" id="KW-1185">Reference proteome</keyword>
<gene>
    <name evidence="1" type="ORF">SAMN05216167_112160</name>
</gene>
<accession>A0A1I1ZMB2</accession>
<dbReference type="AlphaFoldDB" id="A0A1I1ZMB2"/>
<proteinExistence type="predicted"/>
<protein>
    <submittedName>
        <fullName evidence="1">Uncharacterized protein</fullName>
    </submittedName>
</protein>
<dbReference type="EMBL" id="FOLQ01000012">
    <property type="protein sequence ID" value="SFE32762.1"/>
    <property type="molecule type" value="Genomic_DNA"/>
</dbReference>
<sequence length="39" mass="4532">MGYILFLREAYLSKNGQANGQKRTVFQSLLKHPFLEAYV</sequence>
<name>A0A1I1ZMB2_9BACT</name>
<organism evidence="1 2">
    <name type="scientific">Spirosoma endophyticum</name>
    <dbReference type="NCBI Taxonomy" id="662367"/>
    <lineage>
        <taxon>Bacteria</taxon>
        <taxon>Pseudomonadati</taxon>
        <taxon>Bacteroidota</taxon>
        <taxon>Cytophagia</taxon>
        <taxon>Cytophagales</taxon>
        <taxon>Cytophagaceae</taxon>
        <taxon>Spirosoma</taxon>
    </lineage>
</organism>
<reference evidence="1 2" key="1">
    <citation type="submission" date="2016-10" db="EMBL/GenBank/DDBJ databases">
        <authorList>
            <person name="de Groot N.N."/>
        </authorList>
    </citation>
    <scope>NUCLEOTIDE SEQUENCE [LARGE SCALE GENOMIC DNA]</scope>
    <source>
        <strain evidence="1 2">DSM 26130</strain>
    </source>
</reference>
<dbReference type="Proteomes" id="UP000198598">
    <property type="component" value="Unassembled WGS sequence"/>
</dbReference>
<dbReference type="STRING" id="662367.SAMN05216167_112160"/>
<evidence type="ECO:0000313" key="1">
    <source>
        <dbReference type="EMBL" id="SFE32762.1"/>
    </source>
</evidence>